<accession>J3L668</accession>
<protein>
    <submittedName>
        <fullName evidence="1">Uncharacterized protein</fullName>
    </submittedName>
</protein>
<dbReference type="EnsemblPlants" id="OB01G47240.1">
    <property type="protein sequence ID" value="OB01G47240.1"/>
    <property type="gene ID" value="OB01G47240"/>
</dbReference>
<dbReference type="Gramene" id="OB01G47240.1">
    <property type="protein sequence ID" value="OB01G47240.1"/>
    <property type="gene ID" value="OB01G47240"/>
</dbReference>
<dbReference type="AlphaFoldDB" id="J3L668"/>
<reference evidence="1" key="1">
    <citation type="journal article" date="2013" name="Nat. Commun.">
        <title>Whole-genome sequencing of Oryza brachyantha reveals mechanisms underlying Oryza genome evolution.</title>
        <authorList>
            <person name="Chen J."/>
            <person name="Huang Q."/>
            <person name="Gao D."/>
            <person name="Wang J."/>
            <person name="Lang Y."/>
            <person name="Liu T."/>
            <person name="Li B."/>
            <person name="Bai Z."/>
            <person name="Luis Goicoechea J."/>
            <person name="Liang C."/>
            <person name="Chen C."/>
            <person name="Zhang W."/>
            <person name="Sun S."/>
            <person name="Liao Y."/>
            <person name="Zhang X."/>
            <person name="Yang L."/>
            <person name="Song C."/>
            <person name="Wang M."/>
            <person name="Shi J."/>
            <person name="Liu G."/>
            <person name="Liu J."/>
            <person name="Zhou H."/>
            <person name="Zhou W."/>
            <person name="Yu Q."/>
            <person name="An N."/>
            <person name="Chen Y."/>
            <person name="Cai Q."/>
            <person name="Wang B."/>
            <person name="Liu B."/>
            <person name="Min J."/>
            <person name="Huang Y."/>
            <person name="Wu H."/>
            <person name="Li Z."/>
            <person name="Zhang Y."/>
            <person name="Yin Y."/>
            <person name="Song W."/>
            <person name="Jiang J."/>
            <person name="Jackson S.A."/>
            <person name="Wing R.A."/>
            <person name="Wang J."/>
            <person name="Chen M."/>
        </authorList>
    </citation>
    <scope>NUCLEOTIDE SEQUENCE [LARGE SCALE GENOMIC DNA]</scope>
    <source>
        <strain evidence="1">cv. IRGC 101232</strain>
    </source>
</reference>
<dbReference type="HOGENOM" id="CLU_2254262_0_0_1"/>
<reference evidence="1" key="2">
    <citation type="submission" date="2013-04" db="UniProtKB">
        <authorList>
            <consortium name="EnsemblPlants"/>
        </authorList>
    </citation>
    <scope>IDENTIFICATION</scope>
</reference>
<name>J3L668_ORYBR</name>
<keyword evidence="2" id="KW-1185">Reference proteome</keyword>
<proteinExistence type="predicted"/>
<organism evidence="1">
    <name type="scientific">Oryza brachyantha</name>
    <name type="common">malo sina</name>
    <dbReference type="NCBI Taxonomy" id="4533"/>
    <lineage>
        <taxon>Eukaryota</taxon>
        <taxon>Viridiplantae</taxon>
        <taxon>Streptophyta</taxon>
        <taxon>Embryophyta</taxon>
        <taxon>Tracheophyta</taxon>
        <taxon>Spermatophyta</taxon>
        <taxon>Magnoliopsida</taxon>
        <taxon>Liliopsida</taxon>
        <taxon>Poales</taxon>
        <taxon>Poaceae</taxon>
        <taxon>BOP clade</taxon>
        <taxon>Oryzoideae</taxon>
        <taxon>Oryzeae</taxon>
        <taxon>Oryzinae</taxon>
        <taxon>Oryza</taxon>
    </lineage>
</organism>
<dbReference type="Proteomes" id="UP000006038">
    <property type="component" value="Chromosome 1"/>
</dbReference>
<sequence length="104" mass="11955">MRGWMDGWMDRWVGATCTVEPMPPERIAVFFSLPNRTAALLPTEGFDSNILGDTEEDLYISIDLIKKKWKLKCFRSGLELCVVHGQKKTYNLGSASDEYLYFLK</sequence>
<evidence type="ECO:0000313" key="2">
    <source>
        <dbReference type="Proteomes" id="UP000006038"/>
    </source>
</evidence>
<evidence type="ECO:0000313" key="1">
    <source>
        <dbReference type="EnsemblPlants" id="OB01G47240.1"/>
    </source>
</evidence>